<dbReference type="EMBL" id="BQNB010014472">
    <property type="protein sequence ID" value="GJT28592.1"/>
    <property type="molecule type" value="Genomic_DNA"/>
</dbReference>
<feature type="compositionally biased region" description="Pro residues" evidence="2">
    <location>
        <begin position="160"/>
        <end position="176"/>
    </location>
</feature>
<organism evidence="3 4">
    <name type="scientific">Tanacetum coccineum</name>
    <dbReference type="NCBI Taxonomy" id="301880"/>
    <lineage>
        <taxon>Eukaryota</taxon>
        <taxon>Viridiplantae</taxon>
        <taxon>Streptophyta</taxon>
        <taxon>Embryophyta</taxon>
        <taxon>Tracheophyta</taxon>
        <taxon>Spermatophyta</taxon>
        <taxon>Magnoliopsida</taxon>
        <taxon>eudicotyledons</taxon>
        <taxon>Gunneridae</taxon>
        <taxon>Pentapetalae</taxon>
        <taxon>asterids</taxon>
        <taxon>campanulids</taxon>
        <taxon>Asterales</taxon>
        <taxon>Asteraceae</taxon>
        <taxon>Asteroideae</taxon>
        <taxon>Anthemideae</taxon>
        <taxon>Anthemidinae</taxon>
        <taxon>Tanacetum</taxon>
    </lineage>
</organism>
<evidence type="ECO:0000313" key="4">
    <source>
        <dbReference type="Proteomes" id="UP001151760"/>
    </source>
</evidence>
<protein>
    <submittedName>
        <fullName evidence="3">Uncharacterized protein</fullName>
    </submittedName>
</protein>
<keyword evidence="1" id="KW-0175">Coiled coil</keyword>
<gene>
    <name evidence="3" type="ORF">Tco_0908867</name>
</gene>
<comment type="caution">
    <text evidence="3">The sequence shown here is derived from an EMBL/GenBank/DDBJ whole genome shotgun (WGS) entry which is preliminary data.</text>
</comment>
<proteinExistence type="predicted"/>
<reference evidence="3" key="2">
    <citation type="submission" date="2022-01" db="EMBL/GenBank/DDBJ databases">
        <authorList>
            <person name="Yamashiro T."/>
            <person name="Shiraishi A."/>
            <person name="Satake H."/>
            <person name="Nakayama K."/>
        </authorList>
    </citation>
    <scope>NUCLEOTIDE SEQUENCE</scope>
</reference>
<sequence length="431" mass="48966">MFMAYKQPQPQNCSTPPPPKQQTLPLHSTSTRFIMIPFFHKSFWSELEQHIANLAEENQALEIRLDKQGNRIHKLESVDVSKMIREQTVEFIDSQEIDRKINESVKEVVISSVNHAMRDPLRARFKDLPTVSIHHDECEDFDDDKAQEETKKKGKQDSLKPPPGLPPSPPPPPLPPSGASGASGLKGHSICHQAPPLQPYALVENSLLAQTGDMATFMDWYCKQQGISEITPKDLEGPAFEIVKVFHHDVIHLQFQMEECHKLLTDQVDDAILRYNVNKPLLLGGEPGPVTIQSDFFFNRDLEYLRYGRKCLISSGLQRNASMTLQLCMVSLIGGFKDNDSTLDPVYSHLKGDSRPCCRLHMAYLKCLRIEVYFNVRVQYMKNNRSVLVNSSRSLGNTYYRRQKILTTAVNLMVPENLVIQDTARRLLAGD</sequence>
<feature type="compositionally biased region" description="Low complexity" evidence="2">
    <location>
        <begin position="177"/>
        <end position="187"/>
    </location>
</feature>
<feature type="region of interest" description="Disordered" evidence="2">
    <location>
        <begin position="1"/>
        <end position="23"/>
    </location>
</feature>
<feature type="region of interest" description="Disordered" evidence="2">
    <location>
        <begin position="138"/>
        <end position="190"/>
    </location>
</feature>
<feature type="coiled-coil region" evidence="1">
    <location>
        <begin position="44"/>
        <end position="78"/>
    </location>
</feature>
<evidence type="ECO:0000256" key="1">
    <source>
        <dbReference type="SAM" id="Coils"/>
    </source>
</evidence>
<evidence type="ECO:0000313" key="3">
    <source>
        <dbReference type="EMBL" id="GJT28592.1"/>
    </source>
</evidence>
<feature type="compositionally biased region" description="Basic and acidic residues" evidence="2">
    <location>
        <begin position="147"/>
        <end position="158"/>
    </location>
</feature>
<accession>A0ABQ5CR49</accession>
<name>A0ABQ5CR49_9ASTR</name>
<keyword evidence="4" id="KW-1185">Reference proteome</keyword>
<dbReference type="Proteomes" id="UP001151760">
    <property type="component" value="Unassembled WGS sequence"/>
</dbReference>
<evidence type="ECO:0000256" key="2">
    <source>
        <dbReference type="SAM" id="MobiDB-lite"/>
    </source>
</evidence>
<reference evidence="3" key="1">
    <citation type="journal article" date="2022" name="Int. J. Mol. Sci.">
        <title>Draft Genome of Tanacetum Coccineum: Genomic Comparison of Closely Related Tanacetum-Family Plants.</title>
        <authorList>
            <person name="Yamashiro T."/>
            <person name="Shiraishi A."/>
            <person name="Nakayama K."/>
            <person name="Satake H."/>
        </authorList>
    </citation>
    <scope>NUCLEOTIDE SEQUENCE</scope>
</reference>